<name>A0ABX3BP25_9PAST</name>
<evidence type="ECO:0000313" key="2">
    <source>
        <dbReference type="Proteomes" id="UP000175677"/>
    </source>
</evidence>
<dbReference type="Proteomes" id="UP000175677">
    <property type="component" value="Unassembled WGS sequence"/>
</dbReference>
<organism evidence="1 2">
    <name type="scientific">Haemophilus quentini</name>
    <dbReference type="NCBI Taxonomy" id="123834"/>
    <lineage>
        <taxon>Bacteria</taxon>
        <taxon>Pseudomonadati</taxon>
        <taxon>Pseudomonadota</taxon>
        <taxon>Gammaproteobacteria</taxon>
        <taxon>Pasteurellales</taxon>
        <taxon>Pasteurellaceae</taxon>
        <taxon>Haemophilus</taxon>
    </lineage>
</organism>
<reference evidence="1 2" key="1">
    <citation type="submission" date="2016-08" db="EMBL/GenBank/DDBJ databases">
        <authorList>
            <person name="Eshaghi A."/>
            <person name="Soares D."/>
            <person name="Kus J."/>
            <person name="Richardson D."/>
            <person name="Li A."/>
            <person name="Patel S.N."/>
        </authorList>
    </citation>
    <scope>NUCLEOTIDE SEQUENCE [LARGE SCALE GENOMIC DNA]</scope>
    <source>
        <strain evidence="1 2">C860</strain>
    </source>
</reference>
<evidence type="ECO:0000313" key="1">
    <source>
        <dbReference type="EMBL" id="OEY75974.1"/>
    </source>
</evidence>
<comment type="caution">
    <text evidence="1">The sequence shown here is derived from an EMBL/GenBank/DDBJ whole genome shotgun (WGS) entry which is preliminary data.</text>
</comment>
<keyword evidence="2" id="KW-1185">Reference proteome</keyword>
<sequence>MQVINIAINFRLFAKNIMNIDRCSEKYAGVNHGVEGDTVYSGLFGRYFICSDILNFSERHSIGNYNINNLKYIYKTDENGMKDEGWYKSDDILRKLHFYGERKFNEVK</sequence>
<dbReference type="EMBL" id="MDJC01000023">
    <property type="protein sequence ID" value="OEY75974.1"/>
    <property type="molecule type" value="Genomic_DNA"/>
</dbReference>
<accession>A0ABX3BP25</accession>
<proteinExistence type="predicted"/>
<protein>
    <submittedName>
        <fullName evidence="1">Uncharacterized protein</fullName>
    </submittedName>
</protein>
<gene>
    <name evidence="1" type="ORF">BFQ30_01675</name>
</gene>